<evidence type="ECO:0000313" key="4">
    <source>
        <dbReference type="EMBL" id="KAG2442210.1"/>
    </source>
</evidence>
<gene>
    <name evidence="4" type="ORF">HYH02_009694</name>
</gene>
<dbReference type="AlphaFoldDB" id="A0A835W7E6"/>
<dbReference type="SUPFAM" id="SSF46579">
    <property type="entry name" value="Prefoldin"/>
    <property type="match status" value="1"/>
</dbReference>
<organism evidence="4 5">
    <name type="scientific">Chlamydomonas schloesseri</name>
    <dbReference type="NCBI Taxonomy" id="2026947"/>
    <lineage>
        <taxon>Eukaryota</taxon>
        <taxon>Viridiplantae</taxon>
        <taxon>Chlorophyta</taxon>
        <taxon>core chlorophytes</taxon>
        <taxon>Chlorophyceae</taxon>
        <taxon>CS clade</taxon>
        <taxon>Chlamydomonadales</taxon>
        <taxon>Chlamydomonadaceae</taxon>
        <taxon>Chlamydomonas</taxon>
    </lineage>
</organism>
<evidence type="ECO:0000256" key="1">
    <source>
        <dbReference type="ARBA" id="ARBA00008045"/>
    </source>
</evidence>
<keyword evidence="2" id="KW-0143">Chaperone</keyword>
<evidence type="ECO:0000256" key="2">
    <source>
        <dbReference type="ARBA" id="ARBA00023186"/>
    </source>
</evidence>
<dbReference type="InterPro" id="IPR009053">
    <property type="entry name" value="Prefoldin"/>
</dbReference>
<evidence type="ECO:0000313" key="5">
    <source>
        <dbReference type="Proteomes" id="UP000613740"/>
    </source>
</evidence>
<proteinExistence type="inferred from homology"/>
<dbReference type="GO" id="GO:0009409">
    <property type="term" value="P:response to cold"/>
    <property type="evidence" value="ECO:0007669"/>
    <property type="project" value="UniProtKB-ARBA"/>
</dbReference>
<keyword evidence="5" id="KW-1185">Reference proteome</keyword>
<dbReference type="InterPro" id="IPR002777">
    <property type="entry name" value="PFD_beta-like"/>
</dbReference>
<dbReference type="GO" id="GO:0006457">
    <property type="term" value="P:protein folding"/>
    <property type="evidence" value="ECO:0007669"/>
    <property type="project" value="InterPro"/>
</dbReference>
<sequence>MSAGPRNENEVLQEFQARRERIQVTWSKIMELGAEATEHQLVMDALQKLDKDRKCFRLVGDVLVERTVGETVPAVLKNRDNLKSTIESFQKQLEIQKKELAEFQEKYKIRVRSEGEVAAEEAAAAKAKEGAKAAAAAQQGVLVSKS</sequence>
<name>A0A835W7E6_9CHLO</name>
<comment type="similarity">
    <text evidence="1">Belongs to the prefoldin subunit beta family.</text>
</comment>
<dbReference type="Gene3D" id="1.10.287.370">
    <property type="match status" value="1"/>
</dbReference>
<protein>
    <recommendedName>
        <fullName evidence="6">Prefoldin subunit 2</fullName>
    </recommendedName>
</protein>
<dbReference type="GO" id="GO:0016272">
    <property type="term" value="C:prefoldin complex"/>
    <property type="evidence" value="ECO:0007669"/>
    <property type="project" value="InterPro"/>
</dbReference>
<evidence type="ECO:0000256" key="3">
    <source>
        <dbReference type="SAM" id="Coils"/>
    </source>
</evidence>
<dbReference type="FunFam" id="1.10.287.370:FF:000002">
    <property type="entry name" value="Prefoldin subunit 2"/>
    <property type="match status" value="1"/>
</dbReference>
<dbReference type="CDD" id="cd23163">
    <property type="entry name" value="Prefoldin_2"/>
    <property type="match status" value="1"/>
</dbReference>
<dbReference type="InterPro" id="IPR027235">
    <property type="entry name" value="PFD2"/>
</dbReference>
<feature type="coiled-coil region" evidence="3">
    <location>
        <begin position="79"/>
        <end position="106"/>
    </location>
</feature>
<dbReference type="Pfam" id="PF01920">
    <property type="entry name" value="Prefoldin_2"/>
    <property type="match status" value="1"/>
</dbReference>
<dbReference type="OrthoDB" id="29646at2759"/>
<accession>A0A835W7E6</accession>
<reference evidence="4" key="1">
    <citation type="journal article" date="2020" name="bioRxiv">
        <title>Comparative genomics of Chlamydomonas.</title>
        <authorList>
            <person name="Craig R.J."/>
            <person name="Hasan A.R."/>
            <person name="Ness R.W."/>
            <person name="Keightley P.D."/>
        </authorList>
    </citation>
    <scope>NUCLEOTIDE SEQUENCE</scope>
    <source>
        <strain evidence="4">CCAP 11/173</strain>
    </source>
</reference>
<dbReference type="PANTHER" id="PTHR13303">
    <property type="entry name" value="PREFOLDIN SUBUNIT 2"/>
    <property type="match status" value="1"/>
</dbReference>
<comment type="caution">
    <text evidence="4">The sequence shown here is derived from an EMBL/GenBank/DDBJ whole genome shotgun (WGS) entry which is preliminary data.</text>
</comment>
<keyword evidence="3" id="KW-0175">Coiled coil</keyword>
<dbReference type="EMBL" id="JAEHOD010000033">
    <property type="protein sequence ID" value="KAG2442210.1"/>
    <property type="molecule type" value="Genomic_DNA"/>
</dbReference>
<dbReference type="GO" id="GO:0051082">
    <property type="term" value="F:unfolded protein binding"/>
    <property type="evidence" value="ECO:0007669"/>
    <property type="project" value="InterPro"/>
</dbReference>
<evidence type="ECO:0008006" key="6">
    <source>
        <dbReference type="Google" id="ProtNLM"/>
    </source>
</evidence>
<dbReference type="Proteomes" id="UP000613740">
    <property type="component" value="Unassembled WGS sequence"/>
</dbReference>